<evidence type="ECO:0000313" key="2">
    <source>
        <dbReference type="EMBL" id="KAG7485799.1"/>
    </source>
</evidence>
<evidence type="ECO:0000313" key="3">
    <source>
        <dbReference type="Proteomes" id="UP000693946"/>
    </source>
</evidence>
<organism evidence="2 3">
    <name type="scientific">Solea senegalensis</name>
    <name type="common">Senegalese sole</name>
    <dbReference type="NCBI Taxonomy" id="28829"/>
    <lineage>
        <taxon>Eukaryota</taxon>
        <taxon>Metazoa</taxon>
        <taxon>Chordata</taxon>
        <taxon>Craniata</taxon>
        <taxon>Vertebrata</taxon>
        <taxon>Euteleostomi</taxon>
        <taxon>Actinopterygii</taxon>
        <taxon>Neopterygii</taxon>
        <taxon>Teleostei</taxon>
        <taxon>Neoteleostei</taxon>
        <taxon>Acanthomorphata</taxon>
        <taxon>Carangaria</taxon>
        <taxon>Pleuronectiformes</taxon>
        <taxon>Pleuronectoidei</taxon>
        <taxon>Soleidae</taxon>
        <taxon>Solea</taxon>
    </lineage>
</organism>
<reference evidence="2 3" key="1">
    <citation type="journal article" date="2021" name="Sci. Rep.">
        <title>Chromosome anchoring in Senegalese sole (Solea senegalensis) reveals sex-associated markers and genome rearrangements in flatfish.</title>
        <authorList>
            <person name="Guerrero-Cozar I."/>
            <person name="Gomez-Garrido J."/>
            <person name="Berbel C."/>
            <person name="Martinez-Blanch J.F."/>
            <person name="Alioto T."/>
            <person name="Claros M.G."/>
            <person name="Gagnaire P.A."/>
            <person name="Manchado M."/>
        </authorList>
    </citation>
    <scope>NUCLEOTIDE SEQUENCE [LARGE SCALE GENOMIC DNA]</scope>
    <source>
        <strain evidence="2">Sse05_10M</strain>
    </source>
</reference>
<feature type="region of interest" description="Disordered" evidence="1">
    <location>
        <begin position="1"/>
        <end position="24"/>
    </location>
</feature>
<protein>
    <submittedName>
        <fullName evidence="2">Uncharacterized protein</fullName>
    </submittedName>
</protein>
<dbReference type="EMBL" id="JAGKHQ010000018">
    <property type="protein sequence ID" value="KAG7485799.1"/>
    <property type="molecule type" value="Genomic_DNA"/>
</dbReference>
<name>A0AAV6Q8F8_SOLSE</name>
<sequence length="99" mass="11413">MEKEEEKKEEEEGENQSSLPGNVPWLSVHPAFPDPSLHRFYFHSPSLLLVPFVRRKSLLLSPSLSARLSNQRLRAHMLSKRIPYGRHLPFPFLAALTHS</sequence>
<dbReference type="Proteomes" id="UP000693946">
    <property type="component" value="Linkage Group LG6"/>
</dbReference>
<keyword evidence="3" id="KW-1185">Reference proteome</keyword>
<gene>
    <name evidence="2" type="ORF">JOB18_018550</name>
</gene>
<dbReference type="AlphaFoldDB" id="A0AAV6Q8F8"/>
<comment type="caution">
    <text evidence="2">The sequence shown here is derived from an EMBL/GenBank/DDBJ whole genome shotgun (WGS) entry which is preliminary data.</text>
</comment>
<evidence type="ECO:0000256" key="1">
    <source>
        <dbReference type="SAM" id="MobiDB-lite"/>
    </source>
</evidence>
<proteinExistence type="predicted"/>
<accession>A0AAV6Q8F8</accession>